<dbReference type="RefSeq" id="WP_313999210.1">
    <property type="nucleotide sequence ID" value="NZ_JASJOT010000014.1"/>
</dbReference>
<evidence type="ECO:0000256" key="1">
    <source>
        <dbReference type="SAM" id="Phobius"/>
    </source>
</evidence>
<evidence type="ECO:0000313" key="3">
    <source>
        <dbReference type="Proteomes" id="UP001228581"/>
    </source>
</evidence>
<organism evidence="2 3">
    <name type="scientific">Xanthocytophaga flava</name>
    <dbReference type="NCBI Taxonomy" id="3048013"/>
    <lineage>
        <taxon>Bacteria</taxon>
        <taxon>Pseudomonadati</taxon>
        <taxon>Bacteroidota</taxon>
        <taxon>Cytophagia</taxon>
        <taxon>Cytophagales</taxon>
        <taxon>Rhodocytophagaceae</taxon>
        <taxon>Xanthocytophaga</taxon>
    </lineage>
</organism>
<evidence type="ECO:0000313" key="2">
    <source>
        <dbReference type="EMBL" id="MDJ1495302.1"/>
    </source>
</evidence>
<proteinExistence type="predicted"/>
<dbReference type="Proteomes" id="UP001228581">
    <property type="component" value="Unassembled WGS sequence"/>
</dbReference>
<sequence length="256" mass="29599">MKLSLIIHSELSPPTIYLASFLLCLVSGLLFYFTSTQVTIQQSNNQTLIDSTNQTNHLFTYTSAKAMAYYPVFYIGIRSDTLNLPHNPVSGFASWNEQSKYEKSSYWSFADTTKMQIKVDTRFDLGYKKYFGEYTENGVFITDSICDYKAFPIFIYNASDSIFSVGIRNAVGNLVREIYTLSGQWVPLEKPIDYFCATYSRDLVIEPNNILVAKLLRYEGEVKALFRLKYMYHQSIVYSNTFEDYVDSITWKQINQ</sequence>
<gene>
    <name evidence="2" type="ORF">QNI19_20345</name>
</gene>
<keyword evidence="1" id="KW-0812">Transmembrane</keyword>
<feature type="transmembrane region" description="Helical" evidence="1">
    <location>
        <begin position="15"/>
        <end position="33"/>
    </location>
</feature>
<accession>A0ABT7CNK4</accession>
<protein>
    <submittedName>
        <fullName evidence="2">Uncharacterized protein</fullName>
    </submittedName>
</protein>
<reference evidence="2 3" key="1">
    <citation type="submission" date="2023-05" db="EMBL/GenBank/DDBJ databases">
        <authorList>
            <person name="Zhang X."/>
        </authorList>
    </citation>
    <scope>NUCLEOTIDE SEQUENCE [LARGE SCALE GENOMIC DNA]</scope>
    <source>
        <strain evidence="2 3">DM2B3-1</strain>
    </source>
</reference>
<keyword evidence="1" id="KW-0472">Membrane</keyword>
<keyword evidence="3" id="KW-1185">Reference proteome</keyword>
<dbReference type="EMBL" id="JASJOT010000014">
    <property type="protein sequence ID" value="MDJ1495302.1"/>
    <property type="molecule type" value="Genomic_DNA"/>
</dbReference>
<name>A0ABT7CNK4_9BACT</name>
<comment type="caution">
    <text evidence="2">The sequence shown here is derived from an EMBL/GenBank/DDBJ whole genome shotgun (WGS) entry which is preliminary data.</text>
</comment>
<keyword evidence="1" id="KW-1133">Transmembrane helix</keyword>